<feature type="transmembrane region" description="Helical" evidence="1">
    <location>
        <begin position="12"/>
        <end position="34"/>
    </location>
</feature>
<keyword evidence="3" id="KW-1185">Reference proteome</keyword>
<comment type="caution">
    <text evidence="2">The sequence shown here is derived from an EMBL/GenBank/DDBJ whole genome shotgun (WGS) entry which is preliminary data.</text>
</comment>
<accession>A0ABU1TAW0</accession>
<evidence type="ECO:0000313" key="3">
    <source>
        <dbReference type="Proteomes" id="UP001247620"/>
    </source>
</evidence>
<evidence type="ECO:0000313" key="2">
    <source>
        <dbReference type="EMBL" id="MDR6942534.1"/>
    </source>
</evidence>
<proteinExistence type="predicted"/>
<keyword evidence="1" id="KW-1133">Transmembrane helix</keyword>
<reference evidence="2 3" key="1">
    <citation type="submission" date="2023-07" db="EMBL/GenBank/DDBJ databases">
        <title>Sorghum-associated microbial communities from plants grown in Nebraska, USA.</title>
        <authorList>
            <person name="Schachtman D."/>
        </authorList>
    </citation>
    <scope>NUCLEOTIDE SEQUENCE [LARGE SCALE GENOMIC DNA]</scope>
    <source>
        <strain evidence="2 3">3262</strain>
    </source>
</reference>
<organism evidence="2 3">
    <name type="scientific">Mucilaginibacter pocheonensis</name>
    <dbReference type="NCBI Taxonomy" id="398050"/>
    <lineage>
        <taxon>Bacteria</taxon>
        <taxon>Pseudomonadati</taxon>
        <taxon>Bacteroidota</taxon>
        <taxon>Sphingobacteriia</taxon>
        <taxon>Sphingobacteriales</taxon>
        <taxon>Sphingobacteriaceae</taxon>
        <taxon>Mucilaginibacter</taxon>
    </lineage>
</organism>
<dbReference type="Proteomes" id="UP001247620">
    <property type="component" value="Unassembled WGS sequence"/>
</dbReference>
<dbReference type="EMBL" id="JAVDUU010000002">
    <property type="protein sequence ID" value="MDR6942534.1"/>
    <property type="molecule type" value="Genomic_DNA"/>
</dbReference>
<name>A0ABU1TAW0_9SPHI</name>
<evidence type="ECO:0000256" key="1">
    <source>
        <dbReference type="SAM" id="Phobius"/>
    </source>
</evidence>
<keyword evidence="1" id="KW-0812">Transmembrane</keyword>
<sequence length="36" mass="3917">MEIFIYLFTRAVLLACLVVVIYNAALVNVCAGGVKE</sequence>
<protein>
    <submittedName>
        <fullName evidence="2">Uncharacterized protein</fullName>
    </submittedName>
</protein>
<gene>
    <name evidence="2" type="ORF">J2W55_002376</name>
</gene>
<keyword evidence="1" id="KW-0472">Membrane</keyword>